<accession>A0A3P8DUY5</accession>
<evidence type="ECO:0000313" key="2">
    <source>
        <dbReference type="Proteomes" id="UP000050761"/>
    </source>
</evidence>
<dbReference type="WBParaSite" id="HPBE_0001435601-mRNA-1">
    <property type="protein sequence ID" value="HPBE_0001435601-mRNA-1"/>
    <property type="gene ID" value="HPBE_0001435601"/>
</dbReference>
<sequence length="170" mass="19153">MIGTNSVYPNSLLLYQTCSQRCEKTKTLRFSCSSFSVGFSASAARPSHFQNFITKQRGPPNRKQEPLTYDNHCDDDPWIIKVRSVTVNPSGTFSKMTFRGCYDRLFDVMNPATQPIPDHNFCTAGEVQLTCLSDASVTEHSCWCEGDYCNGMRRFAVTMVVGVTIWISCF</sequence>
<dbReference type="Proteomes" id="UP000050761">
    <property type="component" value="Unassembled WGS sequence"/>
</dbReference>
<accession>A0A183FZY3</accession>
<reference evidence="3" key="2">
    <citation type="submission" date="2019-09" db="UniProtKB">
        <authorList>
            <consortium name="WormBaseParasite"/>
        </authorList>
    </citation>
    <scope>IDENTIFICATION</scope>
</reference>
<organism evidence="2 3">
    <name type="scientific">Heligmosomoides polygyrus</name>
    <name type="common">Parasitic roundworm</name>
    <dbReference type="NCBI Taxonomy" id="6339"/>
    <lineage>
        <taxon>Eukaryota</taxon>
        <taxon>Metazoa</taxon>
        <taxon>Ecdysozoa</taxon>
        <taxon>Nematoda</taxon>
        <taxon>Chromadorea</taxon>
        <taxon>Rhabditida</taxon>
        <taxon>Rhabditina</taxon>
        <taxon>Rhabditomorpha</taxon>
        <taxon>Strongyloidea</taxon>
        <taxon>Heligmosomidae</taxon>
        <taxon>Heligmosomoides</taxon>
    </lineage>
</organism>
<name>A0A183FZY3_HELPZ</name>
<dbReference type="OrthoDB" id="5837919at2759"/>
<evidence type="ECO:0000313" key="1">
    <source>
        <dbReference type="EMBL" id="VDO99375.1"/>
    </source>
</evidence>
<dbReference type="AlphaFoldDB" id="A0A183FZY3"/>
<dbReference type="EMBL" id="UZAH01028326">
    <property type="protein sequence ID" value="VDO99375.1"/>
    <property type="molecule type" value="Genomic_DNA"/>
</dbReference>
<keyword evidence="2" id="KW-1185">Reference proteome</keyword>
<reference evidence="1 2" key="1">
    <citation type="submission" date="2018-11" db="EMBL/GenBank/DDBJ databases">
        <authorList>
            <consortium name="Pathogen Informatics"/>
        </authorList>
    </citation>
    <scope>NUCLEOTIDE SEQUENCE [LARGE SCALE GENOMIC DNA]</scope>
</reference>
<protein>
    <submittedName>
        <fullName evidence="3">Phlebovirus glycoprotein G2 fusion domain-containing protein</fullName>
    </submittedName>
</protein>
<evidence type="ECO:0000313" key="3">
    <source>
        <dbReference type="WBParaSite" id="HPBE_0001435601-mRNA-1"/>
    </source>
</evidence>
<gene>
    <name evidence="1" type="ORF">HPBE_LOCUS14357</name>
</gene>
<proteinExistence type="predicted"/>